<proteinExistence type="predicted"/>
<dbReference type="PROSITE" id="PS50995">
    <property type="entry name" value="HTH_MARR_2"/>
    <property type="match status" value="1"/>
</dbReference>
<accession>A0ABU9D0L8</accession>
<dbReference type="EMBL" id="JBBPCN010000001">
    <property type="protein sequence ID" value="MEK8073135.1"/>
    <property type="molecule type" value="Genomic_DNA"/>
</dbReference>
<dbReference type="InterPro" id="IPR000835">
    <property type="entry name" value="HTH_MarR-typ"/>
</dbReference>
<dbReference type="SUPFAM" id="SSF46785">
    <property type="entry name" value="Winged helix' DNA-binding domain"/>
    <property type="match status" value="1"/>
</dbReference>
<dbReference type="InterPro" id="IPR036388">
    <property type="entry name" value="WH-like_DNA-bd_sf"/>
</dbReference>
<name>A0ABU9D0L8_9NOCA</name>
<dbReference type="InterPro" id="IPR039422">
    <property type="entry name" value="MarR/SlyA-like"/>
</dbReference>
<reference evidence="2 3" key="1">
    <citation type="submission" date="2024-03" db="EMBL/GenBank/DDBJ databases">
        <title>Rhodococcus navarretei sp. nov. and Pseudarthrobacter quantumdoti sp. nov., two new species with the ability to biosynthesize Quantum Dots isolated from soil samples at Union Glacier, Antarctica.</title>
        <authorList>
            <person name="Vargas M."/>
        </authorList>
    </citation>
    <scope>NUCLEOTIDE SEQUENCE [LARGE SCALE GENOMIC DNA]</scope>
    <source>
        <strain evidence="2 3">EXRC-4A-4</strain>
    </source>
</reference>
<keyword evidence="3" id="KW-1185">Reference proteome</keyword>
<dbReference type="Proteomes" id="UP001456513">
    <property type="component" value="Unassembled WGS sequence"/>
</dbReference>
<evidence type="ECO:0000259" key="1">
    <source>
        <dbReference type="PROSITE" id="PS50995"/>
    </source>
</evidence>
<dbReference type="InterPro" id="IPR036390">
    <property type="entry name" value="WH_DNA-bd_sf"/>
</dbReference>
<protein>
    <submittedName>
        <fullName evidence="2">MarR family transcriptional regulator</fullName>
    </submittedName>
</protein>
<gene>
    <name evidence="2" type="ORF">AABD04_20010</name>
</gene>
<dbReference type="RefSeq" id="WP_314142760.1">
    <property type="nucleotide sequence ID" value="NZ_JBBPCN010000001.1"/>
</dbReference>
<sequence>MTSDPQWLTREEIRAWLTLAGLVESLPTVLSAQLKQDAGINNFDYMVLSCISDTPHQTVHMSDLAAFVGGSISRLSHTLTKMENRGWVRRRPDTDNGRFTEVALTQEGKDVVAQAAPGHVREVRRVMIDVLGHSQTLQLGTLLDQVLAAVNPDVQRVFDERFPDVDLHAYDG</sequence>
<evidence type="ECO:0000313" key="2">
    <source>
        <dbReference type="EMBL" id="MEK8073135.1"/>
    </source>
</evidence>
<comment type="caution">
    <text evidence="2">The sequence shown here is derived from an EMBL/GenBank/DDBJ whole genome shotgun (WGS) entry which is preliminary data.</text>
</comment>
<dbReference type="Pfam" id="PF01047">
    <property type="entry name" value="MarR"/>
    <property type="match status" value="1"/>
</dbReference>
<dbReference type="Gene3D" id="1.10.10.10">
    <property type="entry name" value="Winged helix-like DNA-binding domain superfamily/Winged helix DNA-binding domain"/>
    <property type="match status" value="1"/>
</dbReference>
<feature type="domain" description="HTH marR-type" evidence="1">
    <location>
        <begin position="12"/>
        <end position="148"/>
    </location>
</feature>
<evidence type="ECO:0000313" key="3">
    <source>
        <dbReference type="Proteomes" id="UP001456513"/>
    </source>
</evidence>
<organism evidence="2 3">
    <name type="scientific">Rhodococcus navarretei</name>
    <dbReference type="NCBI Taxonomy" id="3128981"/>
    <lineage>
        <taxon>Bacteria</taxon>
        <taxon>Bacillati</taxon>
        <taxon>Actinomycetota</taxon>
        <taxon>Actinomycetes</taxon>
        <taxon>Mycobacteriales</taxon>
        <taxon>Nocardiaceae</taxon>
        <taxon>Rhodococcus</taxon>
    </lineage>
</organism>
<dbReference type="SMART" id="SM00347">
    <property type="entry name" value="HTH_MARR"/>
    <property type="match status" value="1"/>
</dbReference>
<dbReference type="PANTHER" id="PTHR33164">
    <property type="entry name" value="TRANSCRIPTIONAL REGULATOR, MARR FAMILY"/>
    <property type="match status" value="1"/>
</dbReference>
<dbReference type="PANTHER" id="PTHR33164:SF99">
    <property type="entry name" value="MARR FAMILY REGULATORY PROTEIN"/>
    <property type="match status" value="1"/>
</dbReference>